<evidence type="ECO:0000313" key="2">
    <source>
        <dbReference type="Proteomes" id="UP000663929"/>
    </source>
</evidence>
<dbReference type="Proteomes" id="UP000663929">
    <property type="component" value="Chromosome"/>
</dbReference>
<evidence type="ECO:0000313" key="1">
    <source>
        <dbReference type="EMBL" id="QTD51340.1"/>
    </source>
</evidence>
<protein>
    <submittedName>
        <fullName evidence="1">Uncharacterized protein</fullName>
    </submittedName>
</protein>
<accession>A0A8A4TP65</accession>
<dbReference type="KEGG" id="scor:J3U87_02630"/>
<organism evidence="1 2">
    <name type="scientific">Sulfidibacter corallicola</name>
    <dbReference type="NCBI Taxonomy" id="2818388"/>
    <lineage>
        <taxon>Bacteria</taxon>
        <taxon>Pseudomonadati</taxon>
        <taxon>Acidobacteriota</taxon>
        <taxon>Holophagae</taxon>
        <taxon>Acanthopleuribacterales</taxon>
        <taxon>Acanthopleuribacteraceae</taxon>
        <taxon>Sulfidibacter</taxon>
    </lineage>
</organism>
<keyword evidence="2" id="KW-1185">Reference proteome</keyword>
<proteinExistence type="predicted"/>
<gene>
    <name evidence="1" type="ORF">J3U87_02630</name>
</gene>
<sequence>MNDPIPAIINRIYAQTMEKSGFLWKLRIGEVDEKGFQMFIGAIEDLTSHYRERETISKLVVACLFEVPWEIENTVDHFKKKDEASGKQVSNMACRAREAIQNMLWEGLEEYYKDV</sequence>
<dbReference type="AlphaFoldDB" id="A0A8A4TP65"/>
<dbReference type="RefSeq" id="WP_237381471.1">
    <property type="nucleotide sequence ID" value="NZ_CP071793.1"/>
</dbReference>
<dbReference type="EMBL" id="CP071793">
    <property type="protein sequence ID" value="QTD51340.1"/>
    <property type="molecule type" value="Genomic_DNA"/>
</dbReference>
<name>A0A8A4TP65_SULCO</name>
<reference evidence="1" key="1">
    <citation type="submission" date="2021-03" db="EMBL/GenBank/DDBJ databases">
        <title>Acanthopleuribacteraceae sp. M133.</title>
        <authorList>
            <person name="Wang G."/>
        </authorList>
    </citation>
    <scope>NUCLEOTIDE SEQUENCE</scope>
    <source>
        <strain evidence="1">M133</strain>
    </source>
</reference>